<evidence type="ECO:0000256" key="10">
    <source>
        <dbReference type="ARBA" id="ARBA00023180"/>
    </source>
</evidence>
<dbReference type="Proteomes" id="UP000195557">
    <property type="component" value="Unassembled WGS sequence"/>
</dbReference>
<organism evidence="13">
    <name type="scientific">Ostreococcus tauri</name>
    <name type="common">Marine green alga</name>
    <dbReference type="NCBI Taxonomy" id="70448"/>
    <lineage>
        <taxon>Eukaryota</taxon>
        <taxon>Viridiplantae</taxon>
        <taxon>Chlorophyta</taxon>
        <taxon>Mamiellophyceae</taxon>
        <taxon>Mamiellales</taxon>
        <taxon>Bathycoccaceae</taxon>
        <taxon>Ostreococcus</taxon>
    </lineage>
</organism>
<dbReference type="GO" id="GO:0072546">
    <property type="term" value="C:EMC complex"/>
    <property type="evidence" value="ECO:0007669"/>
    <property type="project" value="InterPro"/>
</dbReference>
<keyword evidence="7" id="KW-0256">Endoplasmic reticulum</keyword>
<name>A0A1Y5I988_OSTTA</name>
<dbReference type="SUPFAM" id="SSF50998">
    <property type="entry name" value="Quinoprotein alcohol dehydrogenase-like"/>
    <property type="match status" value="1"/>
</dbReference>
<feature type="domain" description="ER membrane protein complex subunit 1 C-terminal" evidence="12">
    <location>
        <begin position="771"/>
        <end position="991"/>
    </location>
</feature>
<evidence type="ECO:0000256" key="5">
    <source>
        <dbReference type="ARBA" id="ARBA00022692"/>
    </source>
</evidence>
<dbReference type="EMBL" id="KZ155784">
    <property type="protein sequence ID" value="OUS46150.1"/>
    <property type="molecule type" value="Genomic_DNA"/>
</dbReference>
<accession>A0A1Y5I988</accession>
<dbReference type="PANTHER" id="PTHR21573">
    <property type="entry name" value="ER MEMBRANE PROTEIN COMPLEX SUBUNIT 1"/>
    <property type="match status" value="1"/>
</dbReference>
<evidence type="ECO:0000256" key="1">
    <source>
        <dbReference type="ARBA" id="ARBA00004115"/>
    </source>
</evidence>
<dbReference type="InterPro" id="IPR011047">
    <property type="entry name" value="Quinoprotein_ADH-like_sf"/>
</dbReference>
<evidence type="ECO:0000256" key="8">
    <source>
        <dbReference type="ARBA" id="ARBA00022989"/>
    </source>
</evidence>
<keyword evidence="10" id="KW-0325">Glycoprotein</keyword>
<protein>
    <recommendedName>
        <fullName evidence="4">ER membrane protein complex subunit 1</fullName>
    </recommendedName>
</protein>
<comment type="similarity">
    <text evidence="2">Belongs to the EMC1 family.</text>
</comment>
<gene>
    <name evidence="13" type="ORF">BE221DRAFT_192136</name>
</gene>
<evidence type="ECO:0000256" key="6">
    <source>
        <dbReference type="ARBA" id="ARBA00022729"/>
    </source>
</evidence>
<evidence type="ECO:0000256" key="7">
    <source>
        <dbReference type="ARBA" id="ARBA00022824"/>
    </source>
</evidence>
<comment type="subunit">
    <text evidence="3">Component of the ER membrane protein complex (EMC).</text>
</comment>
<dbReference type="InterPro" id="IPR026895">
    <property type="entry name" value="EMC1"/>
</dbReference>
<dbReference type="eggNOG" id="KOG2103">
    <property type="taxonomic scope" value="Eukaryota"/>
</dbReference>
<keyword evidence="9" id="KW-0472">Membrane</keyword>
<evidence type="ECO:0000256" key="2">
    <source>
        <dbReference type="ARBA" id="ARBA00007904"/>
    </source>
</evidence>
<evidence type="ECO:0000256" key="4">
    <source>
        <dbReference type="ARBA" id="ARBA00020824"/>
    </source>
</evidence>
<comment type="subcellular location">
    <subcellularLocation>
        <location evidence="1">Endoplasmic reticulum membrane</location>
        <topology evidence="1">Single-pass type I membrane protein</topology>
    </subcellularLocation>
</comment>
<evidence type="ECO:0000256" key="11">
    <source>
        <dbReference type="SAM" id="SignalP"/>
    </source>
</evidence>
<feature type="chain" id="PRO_5012983577" description="ER membrane protein complex subunit 1" evidence="11">
    <location>
        <begin position="28"/>
        <end position="992"/>
    </location>
</feature>
<dbReference type="PANTHER" id="PTHR21573:SF0">
    <property type="entry name" value="ER MEMBRANE PROTEIN COMPLEX SUBUNIT 1"/>
    <property type="match status" value="1"/>
</dbReference>
<evidence type="ECO:0000313" key="13">
    <source>
        <dbReference type="EMBL" id="OUS46150.1"/>
    </source>
</evidence>
<evidence type="ECO:0000256" key="9">
    <source>
        <dbReference type="ARBA" id="ARBA00023136"/>
    </source>
</evidence>
<feature type="signal peptide" evidence="11">
    <location>
        <begin position="1"/>
        <end position="27"/>
    </location>
</feature>
<keyword evidence="6 11" id="KW-0732">Signal</keyword>
<proteinExistence type="inferred from homology"/>
<evidence type="ECO:0000256" key="3">
    <source>
        <dbReference type="ARBA" id="ARBA00011276"/>
    </source>
</evidence>
<evidence type="ECO:0000259" key="12">
    <source>
        <dbReference type="Pfam" id="PF07774"/>
    </source>
</evidence>
<dbReference type="Pfam" id="PF07774">
    <property type="entry name" value="EMC1_C"/>
    <property type="match status" value="1"/>
</dbReference>
<dbReference type="InterPro" id="IPR011678">
    <property type="entry name" value="EMC1_C"/>
</dbReference>
<dbReference type="AlphaFoldDB" id="A0A1Y5I988"/>
<reference evidence="13" key="1">
    <citation type="submission" date="2017-04" db="EMBL/GenBank/DDBJ databases">
        <title>Population genomics of picophytoplankton unveils novel chromosome hypervariability.</title>
        <authorList>
            <consortium name="DOE Joint Genome Institute"/>
            <person name="Blanc-Mathieu R."/>
            <person name="Krasovec M."/>
            <person name="Hebrard M."/>
            <person name="Yau S."/>
            <person name="Desgranges E."/>
            <person name="Martin J."/>
            <person name="Schackwitz W."/>
            <person name="Kuo A."/>
            <person name="Salin G."/>
            <person name="Donnadieu C."/>
            <person name="Desdevises Y."/>
            <person name="Sanchez-Ferandin S."/>
            <person name="Moreau H."/>
            <person name="Rivals E."/>
            <person name="Grigoriev I.V."/>
            <person name="Grimsley N."/>
            <person name="Eyre-Walker A."/>
            <person name="Piganeau G."/>
        </authorList>
    </citation>
    <scope>NUCLEOTIDE SEQUENCE [LARGE SCALE GENOMIC DNA]</scope>
    <source>
        <strain evidence="13">RCC 1115</strain>
    </source>
</reference>
<keyword evidence="5" id="KW-0812">Transmembrane</keyword>
<dbReference type="GO" id="GO:0034975">
    <property type="term" value="P:protein folding in endoplasmic reticulum"/>
    <property type="evidence" value="ECO:0007669"/>
    <property type="project" value="TreeGrafter"/>
</dbReference>
<keyword evidence="8" id="KW-1133">Transmembrane helix</keyword>
<sequence>MARARPRGHALAVAVAVTAALARAVGGIRVDRIGSRDIARGRIGDARVVASLGDRAVTVSDDAIASVSLVDGARAWRVTADDGEGFEGFAMDAARGRVGAASGRAARMMDVVRGGTTTWEDVVDVGGGVERANGGADVEMTRETSTYLSRGAVAAFDSASGETKWRADLTSAVSSAGMGVRWERVFYGSCGGTKGSTCAFVLGRDVELGTPCAAELDASDGGVVGAKCAANKWALAEDSPFVITREVGSSKTPRALMMTRDGGLAMADVGALATRGKGVSTASVPGAIGSRVTSIEDVIGIDVLSRDAAMSIGGVVVRYADGSSALVKTDVAKGALEIVVSHDNTDDSRTTYSPLVSSGEKSVVVVVRSTSLGNGVMRYKHVAVTVSSGVSSVLGVTTRGDHLKRSSPPRRAFAIPRGASGWATILVDEDATMSFHEGDVVVWTREEASSQAEHVVFGSLPVDESVYGETGATESLSLSERLELQKLMLKARFQRVNKAEMKRLAELRSRAGNRNLARRDVNGFRKSILALSPRGSLVAMHNGDGRTLWRQYFGGEGFGKFVRLMAWRPLSGDESVEYALALATTADSSTFVVVNQYTGDIFGEPVTVRTRAAHVLPIKTSGGRDALIVVDGEGKTGLYPEATRAEVAVGLHRLSYYTIDRNANEVRGYKLIDESGSFDSLHAWTVSFPSDTGSIVGVAAKPPSGENVHSWTRIPGDRSTLFKYLNPNVVFVATSDGASVRVTLLDGVTGRILYRVRHGDARGPVHAVAYENWVTYHYFNTRARRYAMSVLEMFDDGDDRRRLEVKKLVYDAIVGRERNETSSSHSPPPLRVIGQSYFIRPEAKVLAVTRSARGITEPAILIGTASDQVISLDKRFLDPRRPTKPTAADNEEGLIPYAEVLPIFPQSWITHREVVKRLRGIITAPADLESNVHVFAYGLDMFYARITPSASFDALDDDFNFALLSVTLIALVVGAVVSKRAADAAEENRAWR</sequence>